<evidence type="ECO:0000313" key="1">
    <source>
        <dbReference type="EMBL" id="KHD74271.1"/>
    </source>
</evidence>
<dbReference type="AlphaFoldDB" id="A0A0A6UFP7"/>
<dbReference type="Proteomes" id="UP000054537">
    <property type="component" value="Unassembled WGS sequence"/>
</dbReference>
<accession>A0A0A6UFP7</accession>
<dbReference type="OrthoDB" id="9796766at2"/>
<protein>
    <submittedName>
        <fullName evidence="1">Uncharacterized protein</fullName>
    </submittedName>
</protein>
<sequence length="147" mass="16018">MICLVLSTAVVLLISPEHRRRSAVTVAGSTVAIFFVGVAALVDGRGEDFVDRTYSADGRYEARVLPWTSVLGEEGWDVAIYRRDGLRFIAADAGCLFSEVAAYRRIRSVEAGHVSIATDHDVVDVRFDPDDMRIITPIPADLCAGYG</sequence>
<gene>
    <name evidence="1" type="ORF">MB27_29580</name>
</gene>
<dbReference type="EMBL" id="JRTT01000048">
    <property type="protein sequence ID" value="KHD74271.1"/>
    <property type="molecule type" value="Genomic_DNA"/>
</dbReference>
<comment type="caution">
    <text evidence="1">The sequence shown here is derived from an EMBL/GenBank/DDBJ whole genome shotgun (WGS) entry which is preliminary data.</text>
</comment>
<name>A0A0A6UFP7_ACTUT</name>
<keyword evidence="2" id="KW-1185">Reference proteome</keyword>
<evidence type="ECO:0000313" key="2">
    <source>
        <dbReference type="Proteomes" id="UP000054537"/>
    </source>
</evidence>
<proteinExistence type="predicted"/>
<dbReference type="RefSeq" id="WP_043529885.1">
    <property type="nucleotide sequence ID" value="NZ_BAABKU010000010.1"/>
</dbReference>
<organism evidence="1 2">
    <name type="scientific">Actinoplanes utahensis</name>
    <dbReference type="NCBI Taxonomy" id="1869"/>
    <lineage>
        <taxon>Bacteria</taxon>
        <taxon>Bacillati</taxon>
        <taxon>Actinomycetota</taxon>
        <taxon>Actinomycetes</taxon>
        <taxon>Micromonosporales</taxon>
        <taxon>Micromonosporaceae</taxon>
        <taxon>Actinoplanes</taxon>
    </lineage>
</organism>
<reference evidence="1 2" key="1">
    <citation type="submission" date="2014-10" db="EMBL/GenBank/DDBJ databases">
        <title>Draft genome sequence of Actinoplanes utahensis NRRL 12052.</title>
        <authorList>
            <person name="Velasco-Bucheli B."/>
            <person name="del Cerro C."/>
            <person name="Hormigo D."/>
            <person name="Garcia J.L."/>
            <person name="Acebal C."/>
            <person name="Arroyo M."/>
            <person name="de la Mata I."/>
        </authorList>
    </citation>
    <scope>NUCLEOTIDE SEQUENCE [LARGE SCALE GENOMIC DNA]</scope>
    <source>
        <strain evidence="1 2">NRRL 12052</strain>
    </source>
</reference>